<dbReference type="GO" id="GO:0010032">
    <property type="term" value="P:meiotic chromosome condensation"/>
    <property type="evidence" value="ECO:0007669"/>
    <property type="project" value="TreeGrafter"/>
</dbReference>
<dbReference type="OrthoDB" id="342158at2759"/>
<protein>
    <submittedName>
        <fullName evidence="2">Uncharacterized protein</fullName>
    </submittedName>
</protein>
<gene>
    <name evidence="2" type="ORF">CMU_027500</name>
</gene>
<dbReference type="GeneID" id="6994757"/>
<dbReference type="VEuPathDB" id="CryptoDB:CMU_027500"/>
<keyword evidence="3" id="KW-1185">Reference proteome</keyword>
<dbReference type="eggNOG" id="KOG0413">
    <property type="taxonomic scope" value="Eukaryota"/>
</dbReference>
<dbReference type="PANTHER" id="PTHR14222:SF1">
    <property type="entry name" value="CONDENSIN-2 COMPLEX SUBUNIT D3"/>
    <property type="match status" value="1"/>
</dbReference>
<dbReference type="GO" id="GO:0007076">
    <property type="term" value="P:mitotic chromosome condensation"/>
    <property type="evidence" value="ECO:0007669"/>
    <property type="project" value="InterPro"/>
</dbReference>
<evidence type="ECO:0000313" key="2">
    <source>
        <dbReference type="EMBL" id="EEA05740.1"/>
    </source>
</evidence>
<dbReference type="GO" id="GO:0000796">
    <property type="term" value="C:condensin complex"/>
    <property type="evidence" value="ECO:0007669"/>
    <property type="project" value="TreeGrafter"/>
</dbReference>
<sequence>MLSYVSRTENLESMNLESCDISTESKYLTTARRNRLSLSSSRYGNNLRRSSVYKWSGVFSDFNIENIPSDAWEYYINIEQDEAKNTHYDDNGQVKLLSNCFTLEQSIKLYKKILHSFFFGNDYLNDTQFWNDLVKRFNNNPFELDSDEGRENVLKIFLSIICSSIINRDAKGYYCAMIYCLMVSLPNKPQVFGILRPFIIRKILSLINDKYITYSSSNNNTRKKGRARKKKFNRNIDENVESENSLNNAIASDSEKENDISSLENPSSCSNEVVNNNVYVKMQIELIACLVILCQNIDFTCNISSKIGMEGLQELLEGLLHISVYTCDISYFKNEVDQLKSCCLLQSNIPNNRDHIQNAIDEIGDVWNFSKASSIVLLCFFLNLGKSRFITYLQDGNIFKRFRTVEFDSIQIEIIKYYVILLLRSSIPIIIGNVTSNSSIITVRSKSTQNSTLITVFNIIKNIIKLYPELIFPNIIYIIDQIVILQENLTIYSFLGTNFEDDELILNCENLEDHNGNLINLQPNYRKSGRDIKEIKRFVNGIELLRELRRLMAQYEIEGPYDIEDEIYECIMNNKNKLFYYDPIVAFIISLYLLMSERSETRQSILDIIYMKFIPTIIDLCETQNSSKMLLFHIIQTCFGLNEGQNSTESIKEINSFISFLSSYKPQKKNKENKNNLLSCLTSFKYPALLHRRLIAILPYFYQSARPGYRTMALEITSYVLQIKSSLEILATFIYNSSSKRNITISSSTSVTNNIEKKYIELSDFLQNNIMDAVFMDCNESSPSVAIQNSKIRSQRSINSSPVSDNYSSNRNSSARQSIEWIGITIDSKISISNMSSIVQGEMALKLFYLILLCVQRSEDISPNIRIKSAIILSNIINSLYDLYNTYIEANDEEILCLKNEIIGGIKMLIFSCSNTHINAVIPVVDMIRGFSNDEKAICRKGSLLLWDSYFPFIYLDKKADINSEKDFILNIFKSALSDSSILVRRHGLQSLYTLYHTFPLNKWICNLWSIHGLPFILDTENIIIDKITEISYNILTEQISKTSELIQSLWLKISHNEGNKFSNFISNINKEYEFAWNSLFLQKENQLSVIRLYKLCIRSVFKKYPLVINSSLQFLNIIIDLFIEILGFDTNDNPVDFPDLPFVLLEEVYSYFHQNKRCIHSKEDLSYKTISKIYYLLTNGILPLSSDMQIKTMKLISMHSLLRISNSIVETFKLMMCSLYIFINDATEETSCTSLMDAYFNIIFMEPEFYTHITKFIIESININDDHHELRSYMNTNSLVLSICLPSILCILYIWEEINIIYRNKHHITKFMNAKNLKEKYKNFSKNTLHLLGSTYNAKVKKEIESNYSLSCPDLDTSNTIEIIYISCLMKLIEQNDEIKNLDYSRFGNENLYNYVNIRILGELSLLGYQLINRNINSLLISSLLPILQPFNLERIFILIESLYKKYQSMRILDKTKSNEKKIISNVNLLILTMGQICYSSNNSLTKNIIQNYFIPLLVDKTVPIEIRNNVLVILHDMYILYTSLVDPHLICIFNILHEGLEKRSETQIDQNALLRKQSLLLLSDLISQGYIKLRGSYMLKFLCPLIDPLNSIRMIGRGLFEKVLLRLNPSLIVQNFVETMCFINGWLTHPCIKSWDVGYNKSLGNKYYNSEILNFDCDEKEYIYDFFINNLSDKQKFEVLCRIVHDFLALFVDQSNIIKLPESYQHNDGKTLKDALRLISSSSLCIYHKYSRKVSKISGKLDLYEKLDNESEDTNLGDSNGSCNIILKELIQASLAIDIIPTLLSLKHLMKQSCSSFIKDIHKCIGELLKDYRNNLTSIIQDNTLIKELEYDFKMGIFN</sequence>
<feature type="region of interest" description="Disordered" evidence="1">
    <location>
        <begin position="791"/>
        <end position="811"/>
    </location>
</feature>
<proteinExistence type="predicted"/>
<dbReference type="RefSeq" id="XP_002140089.1">
    <property type="nucleotide sequence ID" value="XM_002140053.1"/>
</dbReference>
<evidence type="ECO:0000256" key="1">
    <source>
        <dbReference type="SAM" id="MobiDB-lite"/>
    </source>
</evidence>
<dbReference type="InterPro" id="IPR026971">
    <property type="entry name" value="CND1/NCAPD3"/>
</dbReference>
<reference evidence="2" key="1">
    <citation type="submission" date="2008-06" db="EMBL/GenBank/DDBJ databases">
        <authorList>
            <person name="Lorenzi H."/>
            <person name="Inman J."/>
            <person name="Miller J."/>
            <person name="Schobel S."/>
            <person name="Amedeo P."/>
            <person name="Caler E.V."/>
            <person name="da Silva J."/>
        </authorList>
    </citation>
    <scope>NUCLEOTIDE SEQUENCE [LARGE SCALE GENOMIC DNA]</scope>
    <source>
        <strain evidence="2">RN66</strain>
    </source>
</reference>
<dbReference type="OMA" id="NTHINAV"/>
<dbReference type="EMBL" id="DS989727">
    <property type="protein sequence ID" value="EEA05740.1"/>
    <property type="molecule type" value="Genomic_DNA"/>
</dbReference>
<evidence type="ECO:0000313" key="3">
    <source>
        <dbReference type="Proteomes" id="UP000001460"/>
    </source>
</evidence>
<dbReference type="STRING" id="441375.B6ABI8"/>
<name>B6ABI8_CRYMR</name>
<dbReference type="PANTHER" id="PTHR14222">
    <property type="entry name" value="CONDENSIN"/>
    <property type="match status" value="1"/>
</dbReference>
<dbReference type="GO" id="GO:0042393">
    <property type="term" value="F:histone binding"/>
    <property type="evidence" value="ECO:0007669"/>
    <property type="project" value="TreeGrafter"/>
</dbReference>
<accession>B6ABI8</accession>
<dbReference type="Proteomes" id="UP000001460">
    <property type="component" value="Unassembled WGS sequence"/>
</dbReference>
<organism evidence="2 3">
    <name type="scientific">Cryptosporidium muris (strain RN66)</name>
    <dbReference type="NCBI Taxonomy" id="441375"/>
    <lineage>
        <taxon>Eukaryota</taxon>
        <taxon>Sar</taxon>
        <taxon>Alveolata</taxon>
        <taxon>Apicomplexa</taxon>
        <taxon>Conoidasida</taxon>
        <taxon>Coccidia</taxon>
        <taxon>Eucoccidiorida</taxon>
        <taxon>Eimeriorina</taxon>
        <taxon>Cryptosporidiidae</taxon>
        <taxon>Cryptosporidium</taxon>
    </lineage>
</organism>
<dbReference type="GO" id="GO:0000779">
    <property type="term" value="C:condensed chromosome, centromeric region"/>
    <property type="evidence" value="ECO:0007669"/>
    <property type="project" value="TreeGrafter"/>
</dbReference>